<protein>
    <recommendedName>
        <fullName evidence="13">tRNA carboxymethyluridine synthase</fullName>
        <ecNumber evidence="13">2.3.1.311</ecNumber>
    </recommendedName>
</protein>
<dbReference type="GO" id="GO:0005737">
    <property type="term" value="C:cytoplasm"/>
    <property type="evidence" value="ECO:0007669"/>
    <property type="project" value="TreeGrafter"/>
</dbReference>
<feature type="binding site" evidence="15">
    <location>
        <position position="94"/>
    </location>
    <ligand>
        <name>[4Fe-4S] cluster</name>
        <dbReference type="ChEBI" id="CHEBI:49883"/>
        <note>4Fe-4S-S-AdoMet</note>
    </ligand>
</feature>
<dbReference type="NCBIfam" id="TIGR01211">
    <property type="entry name" value="ELP3"/>
    <property type="match status" value="1"/>
</dbReference>
<dbReference type="InterPro" id="IPR000182">
    <property type="entry name" value="GNAT_dom"/>
</dbReference>
<evidence type="ECO:0000256" key="10">
    <source>
        <dbReference type="ARBA" id="ARBA00023004"/>
    </source>
</evidence>
<dbReference type="GO" id="GO:0051539">
    <property type="term" value="F:4 iron, 4 sulfur cluster binding"/>
    <property type="evidence" value="ECO:0007669"/>
    <property type="project" value="UniProtKB-KW"/>
</dbReference>
<dbReference type="PANTHER" id="PTHR11135">
    <property type="entry name" value="HISTONE ACETYLTRANSFERASE-RELATED"/>
    <property type="match status" value="1"/>
</dbReference>
<dbReference type="InterPro" id="IPR016181">
    <property type="entry name" value="Acyl_CoA_acyltransferase"/>
</dbReference>
<dbReference type="SUPFAM" id="SSF55729">
    <property type="entry name" value="Acyl-CoA N-acyltransferases (Nat)"/>
    <property type="match status" value="1"/>
</dbReference>
<keyword evidence="8 15" id="KW-0479">Metal-binding</keyword>
<reference evidence="17 18" key="1">
    <citation type="journal article" date="2016" name="Nat. Commun.">
        <title>Thousands of microbial genomes shed light on interconnected biogeochemical processes in an aquifer system.</title>
        <authorList>
            <person name="Anantharaman K."/>
            <person name="Brown C.T."/>
            <person name="Hug L.A."/>
            <person name="Sharon I."/>
            <person name="Castelle C.J."/>
            <person name="Probst A.J."/>
            <person name="Thomas B.C."/>
            <person name="Singh A."/>
            <person name="Wilkins M.J."/>
            <person name="Karaoz U."/>
            <person name="Brodie E.L."/>
            <person name="Williams K.H."/>
            <person name="Hubbard S.S."/>
            <person name="Banfield J.F."/>
        </authorList>
    </citation>
    <scope>NUCLEOTIDE SEQUENCE [LARGE SCALE GENOMIC DNA]</scope>
</reference>
<accession>A0A1F6V3I6</accession>
<dbReference type="SFLD" id="SFLDF00344">
    <property type="entry name" value="ELP3-like"/>
    <property type="match status" value="1"/>
</dbReference>
<comment type="caution">
    <text evidence="17">The sequence shown here is derived from an EMBL/GenBank/DDBJ whole genome shotgun (WGS) entry which is preliminary data.</text>
</comment>
<dbReference type="EMBL" id="MFTJ01000060">
    <property type="protein sequence ID" value="OGI64016.1"/>
    <property type="molecule type" value="Genomic_DNA"/>
</dbReference>
<dbReference type="SUPFAM" id="SSF102114">
    <property type="entry name" value="Radical SAM enzymes"/>
    <property type="match status" value="1"/>
</dbReference>
<keyword evidence="3" id="KW-0004">4Fe-4S</keyword>
<dbReference type="InterPro" id="IPR039661">
    <property type="entry name" value="ELP3"/>
</dbReference>
<evidence type="ECO:0000259" key="16">
    <source>
        <dbReference type="PROSITE" id="PS51918"/>
    </source>
</evidence>
<dbReference type="Pfam" id="PF16199">
    <property type="entry name" value="Radical_SAM_C"/>
    <property type="match status" value="1"/>
</dbReference>
<comment type="pathway">
    <text evidence="1">tRNA modification.</text>
</comment>
<keyword evidence="10 15" id="KW-0408">Iron</keyword>
<dbReference type="InterPro" id="IPR006638">
    <property type="entry name" value="Elp3/MiaA/NifB-like_rSAM"/>
</dbReference>
<keyword evidence="4" id="KW-0820">tRNA-binding</keyword>
<evidence type="ECO:0000313" key="17">
    <source>
        <dbReference type="EMBL" id="OGI64016.1"/>
    </source>
</evidence>
<dbReference type="InterPro" id="IPR013785">
    <property type="entry name" value="Aldolase_TIM"/>
</dbReference>
<dbReference type="GO" id="GO:0106261">
    <property type="term" value="F:tRNA uridine(34) acetyltransferase activity"/>
    <property type="evidence" value="ECO:0007669"/>
    <property type="project" value="UniProtKB-EC"/>
</dbReference>
<keyword evidence="11 15" id="KW-0411">Iron-sulfur</keyword>
<keyword evidence="7" id="KW-0819">tRNA processing</keyword>
<dbReference type="Pfam" id="PF04055">
    <property type="entry name" value="Radical_SAM"/>
    <property type="match status" value="1"/>
</dbReference>
<feature type="binding site" evidence="15">
    <location>
        <position position="86"/>
    </location>
    <ligand>
        <name>[4Fe-4S] cluster</name>
        <dbReference type="ChEBI" id="CHEBI:49883"/>
        <note>4Fe-4S-S-AdoMet</note>
    </ligand>
</feature>
<sequence>MNNQTIITEITERIKKDLIKTQEDLNKIKRELAKKYGLEKSPTNIEILMSLPIEKIKEYQKILLTKPTRTISGVSPVAIMTAPSRCPHGKCTFCVGGIGSPWGDVPQSYTGHEPATMRAMRNQYDPYLITFNRLEQYVIMGHSFDKIEIIIMGGTFPATSLEYQNEFILGIFKGMNDFSTFFFDEHNEFKFLEFKEFFELPGDIHDEERTKRVQQRILQLKSQTTSTIEQEQQKNETSNIRCVALCIETKPDWGFLEHGNRMLNQGCTRVELGIESVYDDVLKITHRGHTADDSKKSIQILRDLGFKINFHYMPGLPLTDKERDIAGMNQLFTDQGYKPDMIKIYPCMVAPGTPLHYQHQQGKFTPLTTDQAAEIIVEWKKNVPEYCRIQRIQRDVPTKYWTAGVALTNFRQYIFQKYNPTCRCIRCREPQGKDVNWDNIIIKVNEYQASNGTEFFISAEDPKNDILIGFCRLRFPSQFLREEITAQSALIRELHVYGTATAIGDEGMVQHKGWGKKLMQKAEEIAQQHQKNKIVVISGVGVREYYKKIGYYKEGPYMVKEISL</sequence>
<evidence type="ECO:0000256" key="3">
    <source>
        <dbReference type="ARBA" id="ARBA00022485"/>
    </source>
</evidence>
<evidence type="ECO:0000256" key="12">
    <source>
        <dbReference type="ARBA" id="ARBA00023315"/>
    </source>
</evidence>
<dbReference type="EC" id="2.3.1.311" evidence="13"/>
<keyword evidence="12" id="KW-0012">Acyltransferase</keyword>
<dbReference type="CDD" id="cd01335">
    <property type="entry name" value="Radical_SAM"/>
    <property type="match status" value="1"/>
</dbReference>
<comment type="catalytic activity">
    <reaction evidence="14">
        <text>uridine(34) in tRNA + acetyl-CoA + S-adenosyl-L-methionine + H2O = 5-(carboxymethyl)uridine(34) in tRNA + 5'-deoxyadenosine + L-methionine + CoA + 2 H(+)</text>
        <dbReference type="Rhea" id="RHEA:61020"/>
        <dbReference type="Rhea" id="RHEA-COMP:10407"/>
        <dbReference type="Rhea" id="RHEA-COMP:11727"/>
        <dbReference type="ChEBI" id="CHEBI:15377"/>
        <dbReference type="ChEBI" id="CHEBI:15378"/>
        <dbReference type="ChEBI" id="CHEBI:17319"/>
        <dbReference type="ChEBI" id="CHEBI:57287"/>
        <dbReference type="ChEBI" id="CHEBI:57288"/>
        <dbReference type="ChEBI" id="CHEBI:57844"/>
        <dbReference type="ChEBI" id="CHEBI:59789"/>
        <dbReference type="ChEBI" id="CHEBI:65315"/>
        <dbReference type="ChEBI" id="CHEBI:74882"/>
        <dbReference type="EC" id="2.3.1.311"/>
    </reaction>
    <physiologicalReaction direction="left-to-right" evidence="14">
        <dbReference type="Rhea" id="RHEA:61021"/>
    </physiologicalReaction>
</comment>
<evidence type="ECO:0000256" key="2">
    <source>
        <dbReference type="ARBA" id="ARBA00005494"/>
    </source>
</evidence>
<dbReference type="Pfam" id="PF00583">
    <property type="entry name" value="Acetyltransf_1"/>
    <property type="match status" value="1"/>
</dbReference>
<evidence type="ECO:0000256" key="8">
    <source>
        <dbReference type="ARBA" id="ARBA00022723"/>
    </source>
</evidence>
<proteinExistence type="inferred from homology"/>
<evidence type="ECO:0000256" key="9">
    <source>
        <dbReference type="ARBA" id="ARBA00022884"/>
    </source>
</evidence>
<dbReference type="Gene3D" id="3.20.20.70">
    <property type="entry name" value="Aldolase class I"/>
    <property type="match status" value="1"/>
</dbReference>
<comment type="cofactor">
    <cofactor evidence="15">
        <name>[4Fe-4S] cluster</name>
        <dbReference type="ChEBI" id="CHEBI:49883"/>
    </cofactor>
    <text evidence="15">Binds 1 [4Fe-4S] cluster. The cluster is coordinated with 3 cysteines and an exchangeable S-adenosyl-L-methionine.</text>
</comment>
<dbReference type="AlphaFoldDB" id="A0A1F6V3I6"/>
<organism evidence="17 18">
    <name type="scientific">Candidatus Nomurabacteria bacterium RIFCSPHIGHO2_01_FULL_39_10</name>
    <dbReference type="NCBI Taxonomy" id="1801733"/>
    <lineage>
        <taxon>Bacteria</taxon>
        <taxon>Candidatus Nomuraibacteriota</taxon>
    </lineage>
</organism>
<dbReference type="InterPro" id="IPR058240">
    <property type="entry name" value="rSAM_sf"/>
</dbReference>
<dbReference type="InterPro" id="IPR056591">
    <property type="entry name" value="ELP3-like_N"/>
</dbReference>
<dbReference type="GO" id="GO:0046872">
    <property type="term" value="F:metal ion binding"/>
    <property type="evidence" value="ECO:0007669"/>
    <property type="project" value="UniProtKB-KW"/>
</dbReference>
<evidence type="ECO:0000256" key="4">
    <source>
        <dbReference type="ARBA" id="ARBA00022555"/>
    </source>
</evidence>
<dbReference type="InterPro" id="IPR034687">
    <property type="entry name" value="ELP3-like"/>
</dbReference>
<dbReference type="Pfam" id="PF23613">
    <property type="entry name" value="ELP3_N"/>
    <property type="match status" value="1"/>
</dbReference>
<dbReference type="InterPro" id="IPR007197">
    <property type="entry name" value="rSAM"/>
</dbReference>
<evidence type="ECO:0000256" key="5">
    <source>
        <dbReference type="ARBA" id="ARBA00022679"/>
    </source>
</evidence>
<evidence type="ECO:0000256" key="14">
    <source>
        <dbReference type="ARBA" id="ARBA00047372"/>
    </source>
</evidence>
<dbReference type="Gene3D" id="3.40.630.30">
    <property type="match status" value="1"/>
</dbReference>
<comment type="similarity">
    <text evidence="2">Belongs to the ELP3 family.</text>
</comment>
<keyword evidence="5" id="KW-0808">Transferase</keyword>
<dbReference type="SFLD" id="SFLDS00029">
    <property type="entry name" value="Radical_SAM"/>
    <property type="match status" value="1"/>
</dbReference>
<evidence type="ECO:0000256" key="15">
    <source>
        <dbReference type="PIRSR" id="PIRSR005669-1"/>
    </source>
</evidence>
<name>A0A1F6V3I6_9BACT</name>
<evidence type="ECO:0000256" key="13">
    <source>
        <dbReference type="ARBA" id="ARBA00044771"/>
    </source>
</evidence>
<gene>
    <name evidence="17" type="ORF">A2642_00565</name>
</gene>
<dbReference type="InterPro" id="IPR032432">
    <property type="entry name" value="Radical_SAM_C"/>
</dbReference>
<dbReference type="Proteomes" id="UP000178700">
    <property type="component" value="Unassembled WGS sequence"/>
</dbReference>
<dbReference type="PIRSF" id="PIRSF005669">
    <property type="entry name" value="Hist_AcTrfase_ELP3"/>
    <property type="match status" value="1"/>
</dbReference>
<evidence type="ECO:0000256" key="6">
    <source>
        <dbReference type="ARBA" id="ARBA00022691"/>
    </source>
</evidence>
<evidence type="ECO:0000256" key="1">
    <source>
        <dbReference type="ARBA" id="ARBA00005217"/>
    </source>
</evidence>
<dbReference type="GO" id="GO:0000049">
    <property type="term" value="F:tRNA binding"/>
    <property type="evidence" value="ECO:0007669"/>
    <property type="project" value="UniProtKB-KW"/>
</dbReference>
<dbReference type="SFLD" id="SFLDG01086">
    <property type="entry name" value="elongater_protein-like"/>
    <property type="match status" value="1"/>
</dbReference>
<dbReference type="SMART" id="SM00729">
    <property type="entry name" value="Elp3"/>
    <property type="match status" value="1"/>
</dbReference>
<keyword evidence="6" id="KW-0949">S-adenosyl-L-methionine</keyword>
<evidence type="ECO:0000256" key="7">
    <source>
        <dbReference type="ARBA" id="ARBA00022694"/>
    </source>
</evidence>
<evidence type="ECO:0000313" key="18">
    <source>
        <dbReference type="Proteomes" id="UP000178700"/>
    </source>
</evidence>
<feature type="domain" description="Radical SAM core" evidence="16">
    <location>
        <begin position="69"/>
        <end position="388"/>
    </location>
</feature>
<dbReference type="CDD" id="cd04301">
    <property type="entry name" value="NAT_SF"/>
    <property type="match status" value="1"/>
</dbReference>
<keyword evidence="9" id="KW-0694">RNA-binding</keyword>
<feature type="binding site" evidence="15">
    <location>
        <position position="91"/>
    </location>
    <ligand>
        <name>[4Fe-4S] cluster</name>
        <dbReference type="ChEBI" id="CHEBI:49883"/>
        <note>4Fe-4S-S-AdoMet</note>
    </ligand>
</feature>
<evidence type="ECO:0000256" key="11">
    <source>
        <dbReference type="ARBA" id="ARBA00023014"/>
    </source>
</evidence>
<dbReference type="GO" id="GO:0002926">
    <property type="term" value="P:tRNA wobble base 5-methoxycarbonylmethyl-2-thiouridinylation"/>
    <property type="evidence" value="ECO:0007669"/>
    <property type="project" value="TreeGrafter"/>
</dbReference>
<dbReference type="PANTHER" id="PTHR11135:SF7">
    <property type="entry name" value="TRNA URIDINE(34) ACETYLTRANSFERASE"/>
    <property type="match status" value="1"/>
</dbReference>
<dbReference type="PROSITE" id="PS51918">
    <property type="entry name" value="RADICAL_SAM"/>
    <property type="match status" value="1"/>
</dbReference>